<dbReference type="STRING" id="537011.PREVCOP_04086"/>
<reference evidence="1" key="1">
    <citation type="submission" date="2009-11" db="EMBL/GenBank/DDBJ databases">
        <authorList>
            <person name="Weinstock G."/>
            <person name="Sodergren E."/>
            <person name="Clifton S."/>
            <person name="Fulton L."/>
            <person name="Fulton B."/>
            <person name="Courtney L."/>
            <person name="Fronick C."/>
            <person name="Harrison M."/>
            <person name="Strong C."/>
            <person name="Farmer C."/>
            <person name="Delahaunty K."/>
            <person name="Markovic C."/>
            <person name="Hall O."/>
            <person name="Minx P."/>
            <person name="Tomlinson C."/>
            <person name="Mitreva M."/>
            <person name="Nelson J."/>
            <person name="Hou S."/>
            <person name="Wollam A."/>
            <person name="Pepin K.H."/>
            <person name="Johnson M."/>
            <person name="Bhonagiri V."/>
            <person name="Nash W.E."/>
            <person name="Warren W."/>
            <person name="Chinwalla A."/>
            <person name="Mardis E.R."/>
            <person name="Wilson R.K."/>
        </authorList>
    </citation>
    <scope>NUCLEOTIDE SEQUENCE [LARGE SCALE GENOMIC DNA]</scope>
    <source>
        <strain evidence="1">DSM 18205</strain>
    </source>
</reference>
<dbReference type="RefSeq" id="WP_006846804.1">
    <property type="nucleotide sequence ID" value="NZ_CP085932.1"/>
</dbReference>
<keyword evidence="2" id="KW-1185">Reference proteome</keyword>
<comment type="caution">
    <text evidence="1">The sequence shown here is derived from an EMBL/GenBank/DDBJ whole genome shotgun (WGS) entry which is preliminary data.</text>
</comment>
<gene>
    <name evidence="1" type="ORF">PREVCOP_04086</name>
</gene>
<accession>D1PA61</accession>
<name>D1PA61_9BACT</name>
<dbReference type="Gene3D" id="3.40.50.1000">
    <property type="entry name" value="HAD superfamily/HAD-like"/>
    <property type="match status" value="1"/>
</dbReference>
<dbReference type="NCBIfam" id="TIGR01488">
    <property type="entry name" value="HAD-SF-IB"/>
    <property type="match status" value="1"/>
</dbReference>
<dbReference type="EMBL" id="ACBX02000006">
    <property type="protein sequence ID" value="EFB36390.1"/>
    <property type="molecule type" value="Genomic_DNA"/>
</dbReference>
<dbReference type="HOGENOM" id="CLU_1232990_0_0_10"/>
<dbReference type="AlphaFoldDB" id="D1PA61"/>
<dbReference type="Pfam" id="PF12710">
    <property type="entry name" value="HAD"/>
    <property type="match status" value="1"/>
</dbReference>
<dbReference type="OrthoDB" id="658480at2"/>
<protein>
    <submittedName>
        <fullName evidence="1">Uncharacterized protein</fullName>
    </submittedName>
</protein>
<evidence type="ECO:0000313" key="1">
    <source>
        <dbReference type="EMBL" id="EFB36390.1"/>
    </source>
</evidence>
<dbReference type="SUPFAM" id="SSF56784">
    <property type="entry name" value="HAD-like"/>
    <property type="match status" value="1"/>
</dbReference>
<sequence length="222" mass="26172">MTNNIFIIDICGTIFNSNTTFDFLKYFFSEKPWYKVLTIIRKTRFLIIVNAIVMRLSKIDLLRYWALTHLKGYSKEQLNKMAEEFYNNYLINCINDETIEIINRVKEENKELILVSATLDCIAFAVSKNMNIPCVFSSKLAFKNNKCLGRLQHDLLTNKLNVLVDNKINPPYWGIITDNYSDMALIKKSQHVFLIQYSNKKNYWKHLSDKLNIETKLITIYE</sequence>
<dbReference type="Proteomes" id="UP000004477">
    <property type="component" value="Unassembled WGS sequence"/>
</dbReference>
<dbReference type="InterPro" id="IPR036412">
    <property type="entry name" value="HAD-like_sf"/>
</dbReference>
<organism evidence="1 2">
    <name type="scientific">Segatella copri DSM 18205</name>
    <dbReference type="NCBI Taxonomy" id="537011"/>
    <lineage>
        <taxon>Bacteria</taxon>
        <taxon>Pseudomonadati</taxon>
        <taxon>Bacteroidota</taxon>
        <taxon>Bacteroidia</taxon>
        <taxon>Bacteroidales</taxon>
        <taxon>Prevotellaceae</taxon>
        <taxon>Segatella</taxon>
    </lineage>
</organism>
<dbReference type="GeneID" id="69849615"/>
<dbReference type="PaxDb" id="537011-PREVCOP_04086"/>
<dbReference type="InterPro" id="IPR023214">
    <property type="entry name" value="HAD_sf"/>
</dbReference>
<evidence type="ECO:0000313" key="2">
    <source>
        <dbReference type="Proteomes" id="UP000004477"/>
    </source>
</evidence>
<proteinExistence type="predicted"/>